<evidence type="ECO:0000256" key="2">
    <source>
        <dbReference type="ARBA" id="ARBA00001947"/>
    </source>
</evidence>
<proteinExistence type="inferred from homology"/>
<evidence type="ECO:0000256" key="7">
    <source>
        <dbReference type="ARBA" id="ARBA00022723"/>
    </source>
</evidence>
<gene>
    <name evidence="13" type="ORF">PCON_04370</name>
</gene>
<sequence>MATSTQVSRSDYISLGVGQSFETTIDLKNICKFPEGEAKFQVKAEGVFEAAPLDSPAIIWEEYKNLLPYQQEKVLEINVGTKQETAEAKVTKRMETVDCIHERPAVLQKALQMVAYRANLTAFEAIHGDPEIFQKYFKTTLRYQHLLVSRNFHKIALEAGPSYGSEVAYSCGDVDAICQTRQDTIPDGTVG</sequence>
<comment type="catalytic activity">
    <reaction evidence="1">
        <text>Preferential cleavage of bonds with hydrophobic residues in P1'. Also 3-Asn-|-Gln-4 and 8-Gly-|-Ser-9 bonds in insulin B chain.</text>
        <dbReference type="EC" id="3.4.24.39"/>
    </reaction>
</comment>
<keyword evidence="5 13" id="KW-0645">Protease</keyword>
<evidence type="ECO:0000256" key="11">
    <source>
        <dbReference type="ARBA" id="ARBA00023049"/>
    </source>
</evidence>
<dbReference type="InterPro" id="IPR024079">
    <property type="entry name" value="MetalloPept_cat_dom_sf"/>
</dbReference>
<keyword evidence="9" id="KW-0378">Hydrolase</keyword>
<dbReference type="InterPro" id="IPR050414">
    <property type="entry name" value="Fungal_M35_metalloproteases"/>
</dbReference>
<evidence type="ECO:0000313" key="13">
    <source>
        <dbReference type="EMBL" id="CCX34852.1"/>
    </source>
</evidence>
<evidence type="ECO:0000313" key="14">
    <source>
        <dbReference type="Proteomes" id="UP000018144"/>
    </source>
</evidence>
<dbReference type="GO" id="GO:0006508">
    <property type="term" value="P:proteolysis"/>
    <property type="evidence" value="ECO:0007669"/>
    <property type="project" value="UniProtKB-KW"/>
</dbReference>
<dbReference type="GO" id="GO:0004222">
    <property type="term" value="F:metalloendopeptidase activity"/>
    <property type="evidence" value="ECO:0007669"/>
    <property type="project" value="InterPro"/>
</dbReference>
<evidence type="ECO:0000256" key="9">
    <source>
        <dbReference type="ARBA" id="ARBA00022801"/>
    </source>
</evidence>
<dbReference type="AlphaFoldDB" id="U4LVT3"/>
<dbReference type="OrthoDB" id="412874at2759"/>
<dbReference type="InterPro" id="IPR001384">
    <property type="entry name" value="Peptidase_M35"/>
</dbReference>
<name>U4LVT3_PYROM</name>
<dbReference type="EC" id="3.4.24.39" evidence="4"/>
<evidence type="ECO:0000256" key="10">
    <source>
        <dbReference type="ARBA" id="ARBA00022833"/>
    </source>
</evidence>
<dbReference type="SUPFAM" id="SSF55486">
    <property type="entry name" value="Metalloproteases ('zincins'), catalytic domain"/>
    <property type="match status" value="1"/>
</dbReference>
<protein>
    <recommendedName>
        <fullName evidence="4">deuterolysin</fullName>
        <ecNumber evidence="4">3.4.24.39</ecNumber>
    </recommendedName>
</protein>
<keyword evidence="8" id="KW-0732">Signal</keyword>
<dbReference type="GO" id="GO:0046872">
    <property type="term" value="F:metal ion binding"/>
    <property type="evidence" value="ECO:0007669"/>
    <property type="project" value="UniProtKB-KW"/>
</dbReference>
<keyword evidence="14" id="KW-1185">Reference proteome</keyword>
<dbReference type="EMBL" id="HF936636">
    <property type="protein sequence ID" value="CCX34852.1"/>
    <property type="molecule type" value="Genomic_DNA"/>
</dbReference>
<dbReference type="PANTHER" id="PTHR37016:SF3">
    <property type="entry name" value="NEUTRAL PROTEASE 2-RELATED"/>
    <property type="match status" value="1"/>
</dbReference>
<keyword evidence="10" id="KW-0862">Zinc</keyword>
<evidence type="ECO:0000256" key="4">
    <source>
        <dbReference type="ARBA" id="ARBA00012431"/>
    </source>
</evidence>
<dbReference type="Gene3D" id="3.40.390.10">
    <property type="entry name" value="Collagenase (Catalytic Domain)"/>
    <property type="match status" value="1"/>
</dbReference>
<evidence type="ECO:0000256" key="5">
    <source>
        <dbReference type="ARBA" id="ARBA00022670"/>
    </source>
</evidence>
<evidence type="ECO:0000256" key="3">
    <source>
        <dbReference type="ARBA" id="ARBA00010279"/>
    </source>
</evidence>
<evidence type="ECO:0000256" key="12">
    <source>
        <dbReference type="ARBA" id="ARBA00023145"/>
    </source>
</evidence>
<keyword evidence="11" id="KW-0482">Metalloprotease</keyword>
<dbReference type="Proteomes" id="UP000018144">
    <property type="component" value="Unassembled WGS sequence"/>
</dbReference>
<organism evidence="13 14">
    <name type="scientific">Pyronema omphalodes (strain CBS 100304)</name>
    <name type="common">Pyronema confluens</name>
    <dbReference type="NCBI Taxonomy" id="1076935"/>
    <lineage>
        <taxon>Eukaryota</taxon>
        <taxon>Fungi</taxon>
        <taxon>Dikarya</taxon>
        <taxon>Ascomycota</taxon>
        <taxon>Pezizomycotina</taxon>
        <taxon>Pezizomycetes</taxon>
        <taxon>Pezizales</taxon>
        <taxon>Pyronemataceae</taxon>
        <taxon>Pyronema</taxon>
    </lineage>
</organism>
<keyword evidence="6" id="KW-0165">Cleavage on pair of basic residues</keyword>
<keyword evidence="7" id="KW-0479">Metal-binding</keyword>
<evidence type="ECO:0000256" key="6">
    <source>
        <dbReference type="ARBA" id="ARBA00022685"/>
    </source>
</evidence>
<accession>U4LVT3</accession>
<dbReference type="STRING" id="1076935.U4LVT3"/>
<evidence type="ECO:0000256" key="1">
    <source>
        <dbReference type="ARBA" id="ARBA00001187"/>
    </source>
</evidence>
<evidence type="ECO:0000256" key="8">
    <source>
        <dbReference type="ARBA" id="ARBA00022729"/>
    </source>
</evidence>
<comment type="cofactor">
    <cofactor evidence="2">
        <name>Zn(2+)</name>
        <dbReference type="ChEBI" id="CHEBI:29105"/>
    </cofactor>
</comment>
<dbReference type="PANTHER" id="PTHR37016">
    <property type="match status" value="1"/>
</dbReference>
<comment type="similarity">
    <text evidence="3">Belongs to the peptidase M35 family.</text>
</comment>
<reference evidence="13 14" key="1">
    <citation type="journal article" date="2013" name="PLoS Genet.">
        <title>The genome and development-dependent transcriptomes of Pyronema confluens: a window into fungal evolution.</title>
        <authorList>
            <person name="Traeger S."/>
            <person name="Altegoer F."/>
            <person name="Freitag M."/>
            <person name="Gabaldon T."/>
            <person name="Kempken F."/>
            <person name="Kumar A."/>
            <person name="Marcet-Houben M."/>
            <person name="Poggeler S."/>
            <person name="Stajich J.E."/>
            <person name="Nowrousian M."/>
        </authorList>
    </citation>
    <scope>NUCLEOTIDE SEQUENCE [LARGE SCALE GENOMIC DNA]</scope>
    <source>
        <strain evidence="14">CBS 100304</strain>
        <tissue evidence="13">Vegetative mycelium</tissue>
    </source>
</reference>
<dbReference type="Pfam" id="PF02102">
    <property type="entry name" value="Peptidase_M35"/>
    <property type="match status" value="1"/>
</dbReference>
<keyword evidence="12" id="KW-0865">Zymogen</keyword>